<evidence type="ECO:0000313" key="3">
    <source>
        <dbReference type="Proteomes" id="UP000467193"/>
    </source>
</evidence>
<dbReference type="Proteomes" id="UP000467193">
    <property type="component" value="Chromosome"/>
</dbReference>
<name>A0A7I7QJF3_9MYCO</name>
<dbReference type="EMBL" id="AP022588">
    <property type="protein sequence ID" value="BBY26394.1"/>
    <property type="molecule type" value="Genomic_DNA"/>
</dbReference>
<dbReference type="KEGG" id="msei:MSEDJ_04900"/>
<evidence type="ECO:0000313" key="2">
    <source>
        <dbReference type="EMBL" id="BBY26394.1"/>
    </source>
</evidence>
<feature type="region of interest" description="Disordered" evidence="1">
    <location>
        <begin position="51"/>
        <end position="71"/>
    </location>
</feature>
<dbReference type="AlphaFoldDB" id="A0A7I7QJF3"/>
<organism evidence="2 3">
    <name type="scientific">Mycolicibacterium sediminis</name>
    <dbReference type="NCBI Taxonomy" id="1286180"/>
    <lineage>
        <taxon>Bacteria</taxon>
        <taxon>Bacillati</taxon>
        <taxon>Actinomycetota</taxon>
        <taxon>Actinomycetes</taxon>
        <taxon>Mycobacteriales</taxon>
        <taxon>Mycobacteriaceae</taxon>
        <taxon>Mycolicibacterium</taxon>
    </lineage>
</organism>
<sequence length="148" mass="15889">MVVLVAFLVGGSIWWLFFRDEHSSADCAPVRELLSYNNAEVDALNAKTHVPEEGSYESATEPSDMDYRAWSDGMSDRASKVTAEGLADQARELAKTVDRLVGAKIDYNAKNATTAPGAGGPQALAMVVTAFNDEYEARVGQLSQACPA</sequence>
<keyword evidence="3" id="KW-1185">Reference proteome</keyword>
<gene>
    <name evidence="2" type="ORF">MSEDJ_04900</name>
</gene>
<protein>
    <submittedName>
        <fullName evidence="2">Uncharacterized protein</fullName>
    </submittedName>
</protein>
<reference evidence="2 3" key="1">
    <citation type="journal article" date="2019" name="Emerg. Microbes Infect.">
        <title>Comprehensive subspecies identification of 175 nontuberculous mycobacteria species based on 7547 genomic profiles.</title>
        <authorList>
            <person name="Matsumoto Y."/>
            <person name="Kinjo T."/>
            <person name="Motooka D."/>
            <person name="Nabeya D."/>
            <person name="Jung N."/>
            <person name="Uechi K."/>
            <person name="Horii T."/>
            <person name="Iida T."/>
            <person name="Fujita J."/>
            <person name="Nakamura S."/>
        </authorList>
    </citation>
    <scope>NUCLEOTIDE SEQUENCE [LARGE SCALE GENOMIC DNA]</scope>
    <source>
        <strain evidence="2 3">JCM 17899</strain>
    </source>
</reference>
<evidence type="ECO:0000256" key="1">
    <source>
        <dbReference type="SAM" id="MobiDB-lite"/>
    </source>
</evidence>
<accession>A0A7I7QJF3</accession>
<proteinExistence type="predicted"/>